<dbReference type="KEGG" id="hba:Hbal_0209"/>
<feature type="signal peptide" evidence="2">
    <location>
        <begin position="1"/>
        <end position="25"/>
    </location>
</feature>
<dbReference type="AlphaFoldDB" id="C6XLK5"/>
<dbReference type="Gene3D" id="3.20.20.300">
    <property type="entry name" value="Glycoside hydrolase, family 3, N-terminal domain"/>
    <property type="match status" value="1"/>
</dbReference>
<dbReference type="GO" id="GO:0009251">
    <property type="term" value="P:glucan catabolic process"/>
    <property type="evidence" value="ECO:0007669"/>
    <property type="project" value="TreeGrafter"/>
</dbReference>
<feature type="domain" description="ExoP galactose-binding-like" evidence="5">
    <location>
        <begin position="687"/>
        <end position="837"/>
    </location>
</feature>
<dbReference type="PROSITE" id="PS51257">
    <property type="entry name" value="PROKAR_LIPOPROTEIN"/>
    <property type="match status" value="1"/>
</dbReference>
<dbReference type="InterPro" id="IPR002772">
    <property type="entry name" value="Glyco_hydro_3_C"/>
</dbReference>
<dbReference type="InterPro" id="IPR017853">
    <property type="entry name" value="GH"/>
</dbReference>
<dbReference type="Proteomes" id="UP000002745">
    <property type="component" value="Chromosome"/>
</dbReference>
<gene>
    <name evidence="6" type="ordered locus">Hbal_0209</name>
</gene>
<keyword evidence="1 6" id="KW-0378">Hydrolase</keyword>
<dbReference type="SUPFAM" id="SSF52279">
    <property type="entry name" value="Beta-D-glucan exohydrolase, C-terminal domain"/>
    <property type="match status" value="1"/>
</dbReference>
<evidence type="ECO:0000256" key="2">
    <source>
        <dbReference type="SAM" id="SignalP"/>
    </source>
</evidence>
<dbReference type="STRING" id="582402.Hbal_0209"/>
<keyword evidence="7" id="KW-1185">Reference proteome</keyword>
<dbReference type="InterPro" id="IPR041443">
    <property type="entry name" value="Exop_C"/>
</dbReference>
<evidence type="ECO:0000259" key="5">
    <source>
        <dbReference type="Pfam" id="PF18559"/>
    </source>
</evidence>
<name>C6XLK5_HIRBI</name>
<dbReference type="RefSeq" id="WP_012778069.1">
    <property type="nucleotide sequence ID" value="NC_012982.1"/>
</dbReference>
<dbReference type="PRINTS" id="PR00133">
    <property type="entry name" value="GLHYDRLASE3"/>
</dbReference>
<dbReference type="Gene3D" id="3.40.50.1700">
    <property type="entry name" value="Glycoside hydrolase family 3 C-terminal domain"/>
    <property type="match status" value="1"/>
</dbReference>
<feature type="domain" description="Glycoside hydrolase family 3 C-terminal" evidence="4">
    <location>
        <begin position="445"/>
        <end position="652"/>
    </location>
</feature>
<dbReference type="Pfam" id="PF00933">
    <property type="entry name" value="Glyco_hydro_3"/>
    <property type="match status" value="1"/>
</dbReference>
<evidence type="ECO:0000259" key="3">
    <source>
        <dbReference type="Pfam" id="PF00933"/>
    </source>
</evidence>
<dbReference type="Gene3D" id="2.60.120.430">
    <property type="entry name" value="Galactose-binding lectin"/>
    <property type="match status" value="1"/>
</dbReference>
<feature type="chain" id="PRO_5002974067" evidence="2">
    <location>
        <begin position="26"/>
        <end position="850"/>
    </location>
</feature>
<evidence type="ECO:0000256" key="1">
    <source>
        <dbReference type="ARBA" id="ARBA00022801"/>
    </source>
</evidence>
<dbReference type="InterPro" id="IPR051915">
    <property type="entry name" value="Cellulose_Degrad_GH3"/>
</dbReference>
<evidence type="ECO:0000313" key="6">
    <source>
        <dbReference type="EMBL" id="ACT57911.1"/>
    </source>
</evidence>
<proteinExistence type="predicted"/>
<dbReference type="Pfam" id="PF01915">
    <property type="entry name" value="Glyco_hydro_3_C"/>
    <property type="match status" value="1"/>
</dbReference>
<feature type="domain" description="Glycoside hydrolase family 3 N-terminal" evidence="3">
    <location>
        <begin position="80"/>
        <end position="404"/>
    </location>
</feature>
<accession>C6XLK5</accession>
<dbReference type="CAZy" id="GH3">
    <property type="family name" value="Glycoside Hydrolase Family 3"/>
</dbReference>
<dbReference type="InterPro" id="IPR001764">
    <property type="entry name" value="Glyco_hydro_3_N"/>
</dbReference>
<organism evidence="6 7">
    <name type="scientific">Hirschia baltica (strain ATCC 49814 / DSM 5838 / IFAM 1418)</name>
    <dbReference type="NCBI Taxonomy" id="582402"/>
    <lineage>
        <taxon>Bacteria</taxon>
        <taxon>Pseudomonadati</taxon>
        <taxon>Pseudomonadota</taxon>
        <taxon>Alphaproteobacteria</taxon>
        <taxon>Hyphomonadales</taxon>
        <taxon>Hyphomonadaceae</taxon>
        <taxon>Hirschia</taxon>
    </lineage>
</organism>
<sequence>MKTSSALKLVSLCVLGGVMTGCVKASDVQKVSDQGAAFTELAASTQESGVANPDIWPDLAPLPLDPEVEARVDELLAQMTLEQKVGQVIQGDSDSITPEDVKKYRLGSILSGGSSAPGDKAYTDAQTWLDTADAFYDASVDPEGVEVAIPLIWGIDAVHGHTNLAGAVVFPHNIGLGAANNPDLIEKIAASTAKALTISGHDWTFAPTLAVPRDARWGRTYEGFSQSPEIVSEYSARIVEGLQGVYGADDFMTEGRVISSAKHFLGDGGTENGVDQGNVTISEEELRDIHGAGYIGAVESGVQTIMASFNAWHGKKMHGNKSLLTGVLKEQMNFQGFIVGDWNGHGQIAGCTNTDCPQAINAGLDMYMAPDSWKGLWETTLAYAKNGTIPMERLDDAVRRILRVKIASGIFEKGRPSERANAGDAANLGADEHRAIAREAVRESLVLIKNNDQILPLAAAQTVMVVGDGADSISKASGGWTLSWQGTGHTNDEFPNGTSILDGIKSVVEAGGGKVIFNPTGEVMDEKADVVIAVYGEDPYAEFQGDIEHLAFLDNGFDTSSLKAHKDAGAKIVSVFLSGRPLWVNNQVNASDAFIAAWLPGSEGDGVADMLFRTSDEFEFTGRLSYPWPNTANAKDALESEPLFNIGYGLTYAENKTLAALSEDAGIALSSQGERGQLFVKGKTVDPWSFVSMSANGVTSIGPEGLQSDLLNVTRADFSAQEDALAIEWKEANSRVLTGFVSNAPVDYMRESNGAMELAFMLRSLSDTNAKLDVLVGCETGACEVVSTIDAPADEWSETRISLSCFAEKGVSMSNLRSILALNASSPSKIGLANVRLEADADGVQTCPKE</sequence>
<dbReference type="InterPro" id="IPR036962">
    <property type="entry name" value="Glyco_hydro_3_N_sf"/>
</dbReference>
<keyword evidence="2" id="KW-0732">Signal</keyword>
<dbReference type="GO" id="GO:0008422">
    <property type="term" value="F:beta-glucosidase activity"/>
    <property type="evidence" value="ECO:0007669"/>
    <property type="project" value="TreeGrafter"/>
</dbReference>
<dbReference type="SUPFAM" id="SSF51445">
    <property type="entry name" value="(Trans)glycosidases"/>
    <property type="match status" value="1"/>
</dbReference>
<reference evidence="7" key="1">
    <citation type="journal article" date="2011" name="J. Bacteriol.">
        <title>Genome sequences of eight morphologically diverse alphaproteobacteria.</title>
        <authorList>
            <consortium name="US DOE Joint Genome Institute"/>
            <person name="Brown P.J."/>
            <person name="Kysela D.T."/>
            <person name="Buechlein A."/>
            <person name="Hemmerich C."/>
            <person name="Brun Y.V."/>
        </authorList>
    </citation>
    <scope>NUCLEOTIDE SEQUENCE [LARGE SCALE GENOMIC DNA]</scope>
    <source>
        <strain evidence="7">ATCC 49814 / DSM 5838 / IFAM 1418</strain>
    </source>
</reference>
<dbReference type="eggNOG" id="COG1472">
    <property type="taxonomic scope" value="Bacteria"/>
</dbReference>
<dbReference type="HOGENOM" id="CLU_004542_9_1_5"/>
<dbReference type="PANTHER" id="PTHR30620">
    <property type="entry name" value="PERIPLASMIC BETA-GLUCOSIDASE-RELATED"/>
    <property type="match status" value="1"/>
</dbReference>
<protein>
    <submittedName>
        <fullName evidence="6">Glycoside hydrolase family 3 domain protein</fullName>
    </submittedName>
</protein>
<dbReference type="Pfam" id="PF18559">
    <property type="entry name" value="Exop_C"/>
    <property type="match status" value="1"/>
</dbReference>
<dbReference type="EMBL" id="CP001678">
    <property type="protein sequence ID" value="ACT57911.1"/>
    <property type="molecule type" value="Genomic_DNA"/>
</dbReference>
<dbReference type="InterPro" id="IPR036881">
    <property type="entry name" value="Glyco_hydro_3_C_sf"/>
</dbReference>
<evidence type="ECO:0000313" key="7">
    <source>
        <dbReference type="Proteomes" id="UP000002745"/>
    </source>
</evidence>
<dbReference type="PANTHER" id="PTHR30620:SF77">
    <property type="entry name" value="LYSOSOMAL BETA GLUCOSIDASE-LIKE"/>
    <property type="match status" value="1"/>
</dbReference>
<evidence type="ECO:0000259" key="4">
    <source>
        <dbReference type="Pfam" id="PF01915"/>
    </source>
</evidence>